<dbReference type="GeneTree" id="ENSGT00940000155890"/>
<evidence type="ECO:0000256" key="9">
    <source>
        <dbReference type="SAM" id="MobiDB-lite"/>
    </source>
</evidence>
<dbReference type="GO" id="GO:0001968">
    <property type="term" value="F:fibronectin binding"/>
    <property type="evidence" value="ECO:0007669"/>
    <property type="project" value="TreeGrafter"/>
</dbReference>
<dbReference type="GO" id="GO:0043567">
    <property type="term" value="P:regulation of insulin-like growth factor receptor signaling pathway"/>
    <property type="evidence" value="ECO:0007669"/>
    <property type="project" value="TreeGrafter"/>
</dbReference>
<reference evidence="13" key="3">
    <citation type="submission" date="2025-09" db="UniProtKB">
        <authorList>
            <consortium name="Ensembl"/>
        </authorList>
    </citation>
    <scope>IDENTIFICATION</scope>
</reference>
<dbReference type="AlphaFoldDB" id="A0AAQ4PKA1"/>
<sequence>MFLSLCLLVTFILGLSGCLGSYVPCEPCDQKALSMCPPVPVGCQLVKEPGCGCCLTCALSEGQACGVYTGTCTQGLRCLPRSGEEKPLHALLHGRGVCTNEKGYKPAHPPIAERESREHEDAITTEIADELQQAKVPLLPKDIVNNKKMHALRKEQKRKLGKQRSMGSPMDYSPLPIDKHEPEFGPCRRKLDGIIQGMKDTSRVMALSLYLPNCDRKGFFKRKQCKPSRGRKRGICWCVDKYGVQLPGTDYSGGDIQCKDLETSNTTSGKGRRRPPFDPPPPPSHSHHPSPPTTTT</sequence>
<dbReference type="CDD" id="cd00191">
    <property type="entry name" value="TY"/>
    <property type="match status" value="1"/>
</dbReference>
<dbReference type="FunFam" id="4.10.800.10:FF:000009">
    <property type="entry name" value="Insulin-like growth factor binding protein 5"/>
    <property type="match status" value="1"/>
</dbReference>
<dbReference type="RefSeq" id="XP_040057855.1">
    <property type="nucleotide sequence ID" value="XM_040201921.1"/>
</dbReference>
<evidence type="ECO:0000313" key="13">
    <source>
        <dbReference type="Ensembl" id="ENSGACP00000039087.1"/>
    </source>
</evidence>
<keyword evidence="4" id="KW-0341">Growth regulation</keyword>
<dbReference type="SMART" id="SM00211">
    <property type="entry name" value="TY"/>
    <property type="match status" value="1"/>
</dbReference>
<evidence type="ECO:0000259" key="12">
    <source>
        <dbReference type="PROSITE" id="PS51323"/>
    </source>
</evidence>
<evidence type="ECO:0000256" key="2">
    <source>
        <dbReference type="ARBA" id="ARBA00013665"/>
    </source>
</evidence>
<feature type="domain" description="IGFBP N-terminal" evidence="12">
    <location>
        <begin position="21"/>
        <end position="101"/>
    </location>
</feature>
<evidence type="ECO:0000256" key="5">
    <source>
        <dbReference type="ARBA" id="ARBA00022729"/>
    </source>
</evidence>
<evidence type="ECO:0000259" key="11">
    <source>
        <dbReference type="PROSITE" id="PS51162"/>
    </source>
</evidence>
<name>A0AAQ4PKA1_GASAC</name>
<dbReference type="Pfam" id="PF00219">
    <property type="entry name" value="IGFBP"/>
    <property type="match status" value="1"/>
</dbReference>
<dbReference type="Ensembl" id="ENSGACT00000036155.1">
    <property type="protein sequence ID" value="ENSGACP00000039087.1"/>
    <property type="gene ID" value="ENSGACG00000030739.1"/>
</dbReference>
<reference evidence="13" key="2">
    <citation type="submission" date="2025-08" db="UniProtKB">
        <authorList>
            <consortium name="Ensembl"/>
        </authorList>
    </citation>
    <scope>IDENTIFICATION</scope>
</reference>
<dbReference type="InterPro" id="IPR022321">
    <property type="entry name" value="IGFBP_1-6_chordata"/>
</dbReference>
<dbReference type="PROSITE" id="PS51162">
    <property type="entry name" value="THYROGLOBULIN_1_2"/>
    <property type="match status" value="1"/>
</dbReference>
<dbReference type="Gene3D" id="4.10.800.10">
    <property type="entry name" value="Thyroglobulin type-1"/>
    <property type="match status" value="1"/>
</dbReference>
<dbReference type="Pfam" id="PF00086">
    <property type="entry name" value="Thyroglobulin_1"/>
    <property type="match status" value="1"/>
</dbReference>
<dbReference type="SMART" id="SM00121">
    <property type="entry name" value="IB"/>
    <property type="match status" value="1"/>
</dbReference>
<keyword evidence="14" id="KW-1185">Reference proteome</keyword>
<comment type="subcellular location">
    <subcellularLocation>
        <location evidence="1">Secreted</location>
    </subcellularLocation>
</comment>
<dbReference type="GO" id="GO:0031995">
    <property type="term" value="F:insulin-like growth factor II binding"/>
    <property type="evidence" value="ECO:0007669"/>
    <property type="project" value="TreeGrafter"/>
</dbReference>
<dbReference type="PRINTS" id="PR01981">
    <property type="entry name" value="IGFBPFAMILY5"/>
</dbReference>
<proteinExistence type="predicted"/>
<accession>A0AAQ4PKA1</accession>
<dbReference type="SUPFAM" id="SSF57184">
    <property type="entry name" value="Growth factor receptor domain"/>
    <property type="match status" value="1"/>
</dbReference>
<dbReference type="InterPro" id="IPR000716">
    <property type="entry name" value="Thyroglobulin_1"/>
</dbReference>
<feature type="region of interest" description="Disordered" evidence="9">
    <location>
        <begin position="253"/>
        <end position="296"/>
    </location>
</feature>
<feature type="signal peptide" evidence="10">
    <location>
        <begin position="1"/>
        <end position="20"/>
    </location>
</feature>
<feature type="compositionally biased region" description="Pro residues" evidence="9">
    <location>
        <begin position="277"/>
        <end position="296"/>
    </location>
</feature>
<comment type="caution">
    <text evidence="8">Lacks conserved residue(s) required for the propagation of feature annotation.</text>
</comment>
<dbReference type="PANTHER" id="PTHR11551:SF4">
    <property type="entry name" value="INSULIN-LIKE GROWTH FACTOR-BINDING PROTEIN 5"/>
    <property type="match status" value="1"/>
</dbReference>
<dbReference type="InterPro" id="IPR009030">
    <property type="entry name" value="Growth_fac_rcpt_cys_sf"/>
</dbReference>
<dbReference type="PRINTS" id="PR01976">
    <property type="entry name" value="IGFBPFAMILY"/>
</dbReference>
<dbReference type="FunFam" id="4.10.40.20:FF:000001">
    <property type="entry name" value="Insulin-like growth factor binding protein 5"/>
    <property type="match status" value="1"/>
</dbReference>
<evidence type="ECO:0000313" key="14">
    <source>
        <dbReference type="Proteomes" id="UP000007635"/>
    </source>
</evidence>
<evidence type="ECO:0000256" key="10">
    <source>
        <dbReference type="SAM" id="SignalP"/>
    </source>
</evidence>
<evidence type="ECO:0000256" key="1">
    <source>
        <dbReference type="ARBA" id="ARBA00004613"/>
    </source>
</evidence>
<reference evidence="13 14" key="1">
    <citation type="journal article" date="2021" name="G3 (Bethesda)">
        <title>Improved contiguity of the threespine stickleback genome using long-read sequencing.</title>
        <authorList>
            <person name="Nath S."/>
            <person name="Shaw D.E."/>
            <person name="White M.A."/>
        </authorList>
    </citation>
    <scope>NUCLEOTIDE SEQUENCE [LARGE SCALE GENOMIC DNA]</scope>
    <source>
        <strain evidence="13 14">Lake Benthic</strain>
    </source>
</reference>
<dbReference type="KEGG" id="gat:120834113"/>
<dbReference type="InterPro" id="IPR036857">
    <property type="entry name" value="Thyroglobulin_1_sf"/>
</dbReference>
<keyword evidence="7" id="KW-0340">Growth factor binding</keyword>
<dbReference type="GO" id="GO:0031994">
    <property type="term" value="F:insulin-like growth factor I binding"/>
    <property type="evidence" value="ECO:0007669"/>
    <property type="project" value="TreeGrafter"/>
</dbReference>
<dbReference type="Proteomes" id="UP000007635">
    <property type="component" value="Chromosome XVI"/>
</dbReference>
<feature type="disulfide bond" evidence="8">
    <location>
        <begin position="238"/>
        <end position="258"/>
    </location>
</feature>
<dbReference type="PROSITE" id="PS51323">
    <property type="entry name" value="IGFBP_N_2"/>
    <property type="match status" value="1"/>
</dbReference>
<feature type="region of interest" description="Disordered" evidence="9">
    <location>
        <begin position="155"/>
        <end position="177"/>
    </location>
</feature>
<dbReference type="PROSITE" id="PS00222">
    <property type="entry name" value="IGFBP_N_1"/>
    <property type="match status" value="1"/>
</dbReference>
<evidence type="ECO:0000256" key="3">
    <source>
        <dbReference type="ARBA" id="ARBA00022525"/>
    </source>
</evidence>
<keyword evidence="6 8" id="KW-1015">Disulfide bond</keyword>
<dbReference type="GO" id="GO:0005615">
    <property type="term" value="C:extracellular space"/>
    <property type="evidence" value="ECO:0007669"/>
    <property type="project" value="TreeGrafter"/>
</dbReference>
<evidence type="ECO:0000256" key="6">
    <source>
        <dbReference type="ARBA" id="ARBA00023157"/>
    </source>
</evidence>
<keyword evidence="5 10" id="KW-0732">Signal</keyword>
<protein>
    <recommendedName>
        <fullName evidence="2">Insulin-like growth factor-binding protein 5</fullName>
    </recommendedName>
</protein>
<evidence type="ECO:0000256" key="7">
    <source>
        <dbReference type="ARBA" id="ARBA00023183"/>
    </source>
</evidence>
<dbReference type="InterPro" id="IPR012213">
    <property type="entry name" value="IGFBP-5"/>
</dbReference>
<dbReference type="Gene3D" id="4.10.40.20">
    <property type="match status" value="1"/>
</dbReference>
<dbReference type="GeneID" id="120834113"/>
<dbReference type="InterPro" id="IPR017891">
    <property type="entry name" value="Insulin_GF-bd_Cys-rich_CS"/>
</dbReference>
<dbReference type="PROSITE" id="PS00484">
    <property type="entry name" value="THYROGLOBULIN_1_1"/>
    <property type="match status" value="1"/>
</dbReference>
<keyword evidence="3" id="KW-0964">Secreted</keyword>
<dbReference type="InterPro" id="IPR000867">
    <property type="entry name" value="IGFBP-like"/>
</dbReference>
<organism evidence="13 14">
    <name type="scientific">Gasterosteus aculeatus aculeatus</name>
    <name type="common">three-spined stickleback</name>
    <dbReference type="NCBI Taxonomy" id="481459"/>
    <lineage>
        <taxon>Eukaryota</taxon>
        <taxon>Metazoa</taxon>
        <taxon>Chordata</taxon>
        <taxon>Craniata</taxon>
        <taxon>Vertebrata</taxon>
        <taxon>Euteleostomi</taxon>
        <taxon>Actinopterygii</taxon>
        <taxon>Neopterygii</taxon>
        <taxon>Teleostei</taxon>
        <taxon>Neoteleostei</taxon>
        <taxon>Acanthomorphata</taxon>
        <taxon>Eupercaria</taxon>
        <taxon>Perciformes</taxon>
        <taxon>Cottioidei</taxon>
        <taxon>Gasterosteales</taxon>
        <taxon>Gasterosteidae</taxon>
        <taxon>Gasterosteus</taxon>
    </lineage>
</organism>
<feature type="domain" description="Thyroglobulin type-1" evidence="11">
    <location>
        <begin position="184"/>
        <end position="258"/>
    </location>
</feature>
<evidence type="ECO:0000256" key="4">
    <source>
        <dbReference type="ARBA" id="ARBA00022604"/>
    </source>
</evidence>
<dbReference type="PANTHER" id="PTHR11551">
    <property type="entry name" value="INSULIN-LIKE GROWTH FACTOR BINDING PROTEIN"/>
    <property type="match status" value="1"/>
</dbReference>
<feature type="chain" id="PRO_5042965966" description="Insulin-like growth factor-binding protein 5" evidence="10">
    <location>
        <begin position="21"/>
        <end position="296"/>
    </location>
</feature>
<evidence type="ECO:0000256" key="8">
    <source>
        <dbReference type="PROSITE-ProRule" id="PRU00500"/>
    </source>
</evidence>
<dbReference type="SUPFAM" id="SSF57610">
    <property type="entry name" value="Thyroglobulin type-1 domain"/>
    <property type="match status" value="1"/>
</dbReference>